<protein>
    <submittedName>
        <fullName evidence="1">Uncharacterized protein</fullName>
    </submittedName>
</protein>
<dbReference type="Proteomes" id="UP001175271">
    <property type="component" value="Unassembled WGS sequence"/>
</dbReference>
<evidence type="ECO:0000313" key="2">
    <source>
        <dbReference type="Proteomes" id="UP001175271"/>
    </source>
</evidence>
<evidence type="ECO:0000313" key="1">
    <source>
        <dbReference type="EMBL" id="KAK0414053.1"/>
    </source>
</evidence>
<organism evidence="1 2">
    <name type="scientific">Steinernema hermaphroditum</name>
    <dbReference type="NCBI Taxonomy" id="289476"/>
    <lineage>
        <taxon>Eukaryota</taxon>
        <taxon>Metazoa</taxon>
        <taxon>Ecdysozoa</taxon>
        <taxon>Nematoda</taxon>
        <taxon>Chromadorea</taxon>
        <taxon>Rhabditida</taxon>
        <taxon>Tylenchina</taxon>
        <taxon>Panagrolaimomorpha</taxon>
        <taxon>Strongyloidoidea</taxon>
        <taxon>Steinernematidae</taxon>
        <taxon>Steinernema</taxon>
    </lineage>
</organism>
<sequence>MQQHSKNTRESPLGVGGKDQRFNLLPTFDVPVIHVQGSGYLRKRLSHSHPSHKHRSINPEIVTEKTLISDGRNNILLRTSHRFDLKVGDYHSGQTYNQSRIKVKGTQVVLDLDHNSCEIYRSSEPLAADDQV</sequence>
<keyword evidence="2" id="KW-1185">Reference proteome</keyword>
<name>A0AA39HXN7_9BILA</name>
<reference evidence="1" key="1">
    <citation type="submission" date="2023-06" db="EMBL/GenBank/DDBJ databases">
        <title>Genomic analysis of the entomopathogenic nematode Steinernema hermaphroditum.</title>
        <authorList>
            <person name="Schwarz E.M."/>
            <person name="Heppert J.K."/>
            <person name="Baniya A."/>
            <person name="Schwartz H.T."/>
            <person name="Tan C.-H."/>
            <person name="Antoshechkin I."/>
            <person name="Sternberg P.W."/>
            <person name="Goodrich-Blair H."/>
            <person name="Dillman A.R."/>
        </authorList>
    </citation>
    <scope>NUCLEOTIDE SEQUENCE</scope>
    <source>
        <strain evidence="1">PS9179</strain>
        <tissue evidence="1">Whole animal</tissue>
    </source>
</reference>
<dbReference type="EMBL" id="JAUCMV010000003">
    <property type="protein sequence ID" value="KAK0414053.1"/>
    <property type="molecule type" value="Genomic_DNA"/>
</dbReference>
<gene>
    <name evidence="1" type="ORF">QR680_007122</name>
</gene>
<dbReference type="AlphaFoldDB" id="A0AA39HXN7"/>
<comment type="caution">
    <text evidence="1">The sequence shown here is derived from an EMBL/GenBank/DDBJ whole genome shotgun (WGS) entry which is preliminary data.</text>
</comment>
<accession>A0AA39HXN7</accession>
<proteinExistence type="predicted"/>